<dbReference type="HAMAP" id="MF_00365">
    <property type="entry name" value="RecF"/>
    <property type="match status" value="1"/>
</dbReference>
<dbReference type="InterPro" id="IPR042174">
    <property type="entry name" value="RecF_2"/>
</dbReference>
<keyword evidence="4 12" id="KW-0963">Cytoplasm</keyword>
<evidence type="ECO:0000256" key="10">
    <source>
        <dbReference type="ARBA" id="ARBA00023204"/>
    </source>
</evidence>
<dbReference type="InterPro" id="IPR027417">
    <property type="entry name" value="P-loop_NTPase"/>
</dbReference>
<comment type="similarity">
    <text evidence="2 12 13">Belongs to the RecF family.</text>
</comment>
<dbReference type="InterPro" id="IPR018078">
    <property type="entry name" value="DNA-binding_RecF_CS"/>
</dbReference>
<evidence type="ECO:0000256" key="6">
    <source>
        <dbReference type="ARBA" id="ARBA00022741"/>
    </source>
</evidence>
<dbReference type="PROSITE" id="PS00617">
    <property type="entry name" value="RECF_1"/>
    <property type="match status" value="1"/>
</dbReference>
<comment type="function">
    <text evidence="12 13">The RecF protein is involved in DNA metabolism; it is required for DNA replication and normal SOS inducibility. RecF binds preferentially to single-stranded, linear DNA. It also seems to bind ATP.</text>
</comment>
<dbReference type="InterPro" id="IPR003395">
    <property type="entry name" value="RecF/RecN/SMC_N"/>
</dbReference>
<dbReference type="GO" id="GO:0003697">
    <property type="term" value="F:single-stranded DNA binding"/>
    <property type="evidence" value="ECO:0007669"/>
    <property type="project" value="UniProtKB-UniRule"/>
</dbReference>
<keyword evidence="5 12" id="KW-0235">DNA replication</keyword>
<dbReference type="EMBL" id="JAAXPN010000003">
    <property type="protein sequence ID" value="NKZ24037.1"/>
    <property type="molecule type" value="Genomic_DNA"/>
</dbReference>
<dbReference type="GO" id="GO:0000731">
    <property type="term" value="P:DNA synthesis involved in DNA repair"/>
    <property type="evidence" value="ECO:0007669"/>
    <property type="project" value="TreeGrafter"/>
</dbReference>
<dbReference type="Gene3D" id="3.40.50.300">
    <property type="entry name" value="P-loop containing nucleotide triphosphate hydrolases"/>
    <property type="match status" value="1"/>
</dbReference>
<dbReference type="Proteomes" id="UP000549765">
    <property type="component" value="Unassembled WGS sequence"/>
</dbReference>
<comment type="caution">
    <text evidence="15">The sequence shown here is derived from an EMBL/GenBank/DDBJ whole genome shotgun (WGS) entry which is preliminary data.</text>
</comment>
<sequence>MQLANLTLHNYRNYENLTVTFAPGVNVLLGPNAQGKTNLLEAIYVLALARSHRTSSDKELINWQADDARISGKIHRQHGDIPLELQFTKKGKKAKVNHLEQAKLSQYIGHLNVVLFAPEDLELVKGAPSVRRNFIDREFGQINPKYLYNASQYRIILRQRNNYLRQLMTKQAKDLIYLDVLTDQLIEFGAQILLARKILLEKLEIAAAPIQASITNDREHLVFEYASPIVLAELTDLAAIKQALIERYAKQRTREIQQGTTLVGPHRDDLQFIVNGKNVQTYGSQGQQRTTALAVKLAEITLMKDETGEYPVLLLDDVLSELDTHRQTHLLKTIQDKVQTFITTPSLNDIAQQLINEPKVFAIKAGQLTEENDG</sequence>
<protein>
    <recommendedName>
        <fullName evidence="3 12">DNA replication and repair protein RecF</fullName>
    </recommendedName>
</protein>
<dbReference type="CDD" id="cd03242">
    <property type="entry name" value="ABC_RecF"/>
    <property type="match status" value="1"/>
</dbReference>
<evidence type="ECO:0000256" key="3">
    <source>
        <dbReference type="ARBA" id="ARBA00020170"/>
    </source>
</evidence>
<dbReference type="SUPFAM" id="SSF52540">
    <property type="entry name" value="P-loop containing nucleoside triphosphate hydrolases"/>
    <property type="match status" value="1"/>
</dbReference>
<evidence type="ECO:0000256" key="13">
    <source>
        <dbReference type="RuleBase" id="RU000578"/>
    </source>
</evidence>
<dbReference type="GO" id="GO:0005524">
    <property type="term" value="F:ATP binding"/>
    <property type="evidence" value="ECO:0007669"/>
    <property type="project" value="UniProtKB-UniRule"/>
</dbReference>
<dbReference type="PANTHER" id="PTHR32182">
    <property type="entry name" value="DNA REPLICATION AND REPAIR PROTEIN RECF"/>
    <property type="match status" value="1"/>
</dbReference>
<evidence type="ECO:0000256" key="7">
    <source>
        <dbReference type="ARBA" id="ARBA00022763"/>
    </source>
</evidence>
<dbReference type="Pfam" id="PF02463">
    <property type="entry name" value="SMC_N"/>
    <property type="match status" value="1"/>
</dbReference>
<dbReference type="PANTHER" id="PTHR32182:SF0">
    <property type="entry name" value="DNA REPLICATION AND REPAIR PROTEIN RECF"/>
    <property type="match status" value="1"/>
</dbReference>
<evidence type="ECO:0000256" key="5">
    <source>
        <dbReference type="ARBA" id="ARBA00022705"/>
    </source>
</evidence>
<keyword evidence="7 12" id="KW-0227">DNA damage</keyword>
<keyword evidence="16" id="KW-1185">Reference proteome</keyword>
<comment type="subcellular location">
    <subcellularLocation>
        <location evidence="1 12 13">Cytoplasm</location>
    </subcellularLocation>
</comment>
<feature type="binding site" evidence="12">
    <location>
        <begin position="30"/>
        <end position="37"/>
    </location>
    <ligand>
        <name>ATP</name>
        <dbReference type="ChEBI" id="CHEBI:30616"/>
    </ligand>
</feature>
<dbReference type="PROSITE" id="PS00618">
    <property type="entry name" value="RECF_2"/>
    <property type="match status" value="1"/>
</dbReference>
<keyword evidence="11 12" id="KW-0742">SOS response</keyword>
<organism evidence="15 16">
    <name type="scientific">Periweissella fabalis</name>
    <dbReference type="NCBI Taxonomy" id="1070421"/>
    <lineage>
        <taxon>Bacteria</taxon>
        <taxon>Bacillati</taxon>
        <taxon>Bacillota</taxon>
        <taxon>Bacilli</taxon>
        <taxon>Lactobacillales</taxon>
        <taxon>Lactobacillaceae</taxon>
        <taxon>Periweissella</taxon>
    </lineage>
</organism>
<dbReference type="GO" id="GO:0005737">
    <property type="term" value="C:cytoplasm"/>
    <property type="evidence" value="ECO:0007669"/>
    <property type="project" value="UniProtKB-SubCell"/>
</dbReference>
<evidence type="ECO:0000256" key="4">
    <source>
        <dbReference type="ARBA" id="ARBA00022490"/>
    </source>
</evidence>
<dbReference type="GO" id="GO:0006260">
    <property type="term" value="P:DNA replication"/>
    <property type="evidence" value="ECO:0007669"/>
    <property type="project" value="UniProtKB-UniRule"/>
</dbReference>
<keyword evidence="8 12" id="KW-0067">ATP-binding</keyword>
<evidence type="ECO:0000256" key="12">
    <source>
        <dbReference type="HAMAP-Rule" id="MF_00365"/>
    </source>
</evidence>
<dbReference type="AlphaFoldDB" id="A0A7X6N2D4"/>
<reference evidence="15 16" key="1">
    <citation type="submission" date="2020-04" db="EMBL/GenBank/DDBJ databases">
        <title>MicrobeNet Type strains.</title>
        <authorList>
            <person name="Nicholson A.C."/>
        </authorList>
    </citation>
    <scope>NUCLEOTIDE SEQUENCE [LARGE SCALE GENOMIC DNA]</scope>
    <source>
        <strain evidence="15 16">CCUG 61472</strain>
    </source>
</reference>
<dbReference type="NCBIfam" id="TIGR00611">
    <property type="entry name" value="recf"/>
    <property type="match status" value="1"/>
</dbReference>
<evidence type="ECO:0000259" key="14">
    <source>
        <dbReference type="Pfam" id="PF02463"/>
    </source>
</evidence>
<dbReference type="Gene3D" id="1.20.1050.90">
    <property type="entry name" value="RecF/RecN/SMC, N-terminal domain"/>
    <property type="match status" value="1"/>
</dbReference>
<evidence type="ECO:0000256" key="9">
    <source>
        <dbReference type="ARBA" id="ARBA00023125"/>
    </source>
</evidence>
<keyword evidence="9 12" id="KW-0238">DNA-binding</keyword>
<evidence type="ECO:0000256" key="2">
    <source>
        <dbReference type="ARBA" id="ARBA00008016"/>
    </source>
</evidence>
<dbReference type="RefSeq" id="WP_168721836.1">
    <property type="nucleotide sequence ID" value="NZ_JAAXPN010000003.1"/>
</dbReference>
<name>A0A7X6N2D4_9LACO</name>
<keyword evidence="10 12" id="KW-0234">DNA repair</keyword>
<evidence type="ECO:0000256" key="8">
    <source>
        <dbReference type="ARBA" id="ARBA00022840"/>
    </source>
</evidence>
<dbReference type="InterPro" id="IPR001238">
    <property type="entry name" value="DNA-binding_RecF"/>
</dbReference>
<dbReference type="GO" id="GO:0006302">
    <property type="term" value="P:double-strand break repair"/>
    <property type="evidence" value="ECO:0007669"/>
    <property type="project" value="TreeGrafter"/>
</dbReference>
<evidence type="ECO:0000313" key="16">
    <source>
        <dbReference type="Proteomes" id="UP000549765"/>
    </source>
</evidence>
<evidence type="ECO:0000256" key="11">
    <source>
        <dbReference type="ARBA" id="ARBA00023236"/>
    </source>
</evidence>
<evidence type="ECO:0000256" key="1">
    <source>
        <dbReference type="ARBA" id="ARBA00004496"/>
    </source>
</evidence>
<dbReference type="GO" id="GO:0009432">
    <property type="term" value="P:SOS response"/>
    <property type="evidence" value="ECO:0007669"/>
    <property type="project" value="UniProtKB-UniRule"/>
</dbReference>
<keyword evidence="6 12" id="KW-0547">Nucleotide-binding</keyword>
<accession>A0A7X6N2D4</accession>
<feature type="domain" description="RecF/RecN/SMC N-terminal" evidence="14">
    <location>
        <begin position="3"/>
        <end position="345"/>
    </location>
</feature>
<proteinExistence type="inferred from homology"/>
<evidence type="ECO:0000313" key="15">
    <source>
        <dbReference type="EMBL" id="NKZ24037.1"/>
    </source>
</evidence>
<gene>
    <name evidence="12 15" type="primary">recF</name>
    <name evidence="15" type="ORF">HF964_04330</name>
</gene>
<dbReference type="FunFam" id="1.20.1050.90:FF:000002">
    <property type="entry name" value="DNA replication and repair protein RecF"/>
    <property type="match status" value="1"/>
</dbReference>